<reference evidence="2" key="2">
    <citation type="submission" date="2020-09" db="EMBL/GenBank/DDBJ databases">
        <authorList>
            <person name="Sun Q."/>
            <person name="Zhou Y."/>
        </authorList>
    </citation>
    <scope>NUCLEOTIDE SEQUENCE</scope>
    <source>
        <strain evidence="2">CGMCC 4.7308</strain>
    </source>
</reference>
<evidence type="ECO:0000313" key="2">
    <source>
        <dbReference type="EMBL" id="GGM09514.1"/>
    </source>
</evidence>
<dbReference type="AlphaFoldDB" id="A0A917WJY1"/>
<evidence type="ECO:0000313" key="3">
    <source>
        <dbReference type="Proteomes" id="UP000655208"/>
    </source>
</evidence>
<sequence length="125" mass="13380">MMPTHHPDPHPAPGRAVDGPTAEMVGPVRYHGSLTEHHGAALCLGYCPCPDCRAFAAASDAYHRTAFAGDGLGDERFTLQLPEGGVLSHVRADSFTPCAQHVRPATPRRPPRAPPTPERSERTSP</sequence>
<reference evidence="2" key="1">
    <citation type="journal article" date="2014" name="Int. J. Syst. Evol. Microbiol.">
        <title>Complete genome sequence of Corynebacterium casei LMG S-19264T (=DSM 44701T), isolated from a smear-ripened cheese.</title>
        <authorList>
            <consortium name="US DOE Joint Genome Institute (JGI-PGF)"/>
            <person name="Walter F."/>
            <person name="Albersmeier A."/>
            <person name="Kalinowski J."/>
            <person name="Ruckert C."/>
        </authorList>
    </citation>
    <scope>NUCLEOTIDE SEQUENCE</scope>
    <source>
        <strain evidence="2">CGMCC 4.7308</strain>
    </source>
</reference>
<keyword evidence="3" id="KW-1185">Reference proteome</keyword>
<dbReference type="EMBL" id="BMNA01000007">
    <property type="protein sequence ID" value="GGM09514.1"/>
    <property type="molecule type" value="Genomic_DNA"/>
</dbReference>
<accession>A0A917WJY1</accession>
<comment type="caution">
    <text evidence="2">The sequence shown here is derived from an EMBL/GenBank/DDBJ whole genome shotgun (WGS) entry which is preliminary data.</text>
</comment>
<protein>
    <submittedName>
        <fullName evidence="2">Uncharacterized protein</fullName>
    </submittedName>
</protein>
<organism evidence="2 3">
    <name type="scientific">Nakamurella endophytica</name>
    <dbReference type="NCBI Taxonomy" id="1748367"/>
    <lineage>
        <taxon>Bacteria</taxon>
        <taxon>Bacillati</taxon>
        <taxon>Actinomycetota</taxon>
        <taxon>Actinomycetes</taxon>
        <taxon>Nakamurellales</taxon>
        <taxon>Nakamurellaceae</taxon>
        <taxon>Nakamurella</taxon>
    </lineage>
</organism>
<feature type="region of interest" description="Disordered" evidence="1">
    <location>
        <begin position="97"/>
        <end position="125"/>
    </location>
</feature>
<proteinExistence type="predicted"/>
<name>A0A917WJY1_9ACTN</name>
<dbReference type="Proteomes" id="UP000655208">
    <property type="component" value="Unassembled WGS sequence"/>
</dbReference>
<evidence type="ECO:0000256" key="1">
    <source>
        <dbReference type="SAM" id="MobiDB-lite"/>
    </source>
</evidence>
<gene>
    <name evidence="2" type="ORF">GCM10011594_31750</name>
</gene>